<dbReference type="RefSeq" id="WP_169228128.1">
    <property type="nucleotide sequence ID" value="NZ_JABBGC010000003.1"/>
</dbReference>
<sequence>MTLKVFPYALVRYAAMKFTSLKVLEITEMDARLAAVTKLEQDFRQHQEQLCDLLYTAIQAATDDNTRQLLLRWKRAVYNGRKPPEEMPADLQVPMQDYRRLLQQQQQDHEAWQVCYNGQLQQHRQQLQAWSREEALRKGILLSSPVLYAQLNNFAAADPSAFRARELKNEYSLLRYITRIAAKTSPFSTFTYTGISTWQEPPANQPPAVISNIRLNNSLFTYLRSLLVHHPVLNEIMEVKLNDTTTTDETHLHFLVNYFNVEAFQSLPARSVALWLFHRLKEPCRLASLIDALAAEMPGTAREQIKMFLLKLSASGLLELGIGCAGIDPAWDHTLISFLSHSPQQHASIDALRGLLQSLQVNRHAYTAANAADRAQLLDTSAALLNTVLDRLKDEAALPDMATARSPATAFEVNHFAPRTFQSSDIFYEDASTKQITVLPAEVETLAAKAERLCALLTPFDLLQEERNRMRDFFLRQYDVAQQIPVTDFYQAYYLQVKKQQPDTARVTVMDISETIQLSVGNEQVDIVGQSADASAPVARGMFVQLFHPDGTRPLMGVVNALLPGMGKVAGRFLHLFDPAITRDFSAWNTALHPGHMMMELNDGSVFNANIHPPLLDDEITIPGGSNNYPAEKRVSLKDIMVHYDPATERLGLKHTATGKPVYAFDLCLESFYNRSHFYRLLAHFNPEQRVPLRSFITAVDREYASLSGAAGPVQLMPRIVFEDRLVLRRKGWLISTAAIPTPANTETEADYFLRLQRWLVAQQLPQQVFVFLKSPYIPATAAKGQLHRDDYKPQYISFAQPLLVSVFRKMLSRVGEYLYLEEVLPDASQNGTVTEHMLHWYKY</sequence>
<evidence type="ECO:0000313" key="3">
    <source>
        <dbReference type="Proteomes" id="UP000583266"/>
    </source>
</evidence>
<keyword evidence="3" id="KW-1185">Reference proteome</keyword>
<evidence type="ECO:0000313" key="2">
    <source>
        <dbReference type="EMBL" id="NML41070.1"/>
    </source>
</evidence>
<accession>A0A848GWI0</accession>
<dbReference type="Proteomes" id="UP000583266">
    <property type="component" value="Unassembled WGS sequence"/>
</dbReference>
<feature type="domain" description="Lantibiotic dehydratase N-terminal" evidence="1">
    <location>
        <begin position="556"/>
        <end position="771"/>
    </location>
</feature>
<dbReference type="AlphaFoldDB" id="A0A848GWI0"/>
<proteinExistence type="predicted"/>
<feature type="domain" description="Lantibiotic dehydratase N-terminal" evidence="1">
    <location>
        <begin position="133"/>
        <end position="489"/>
    </location>
</feature>
<gene>
    <name evidence="2" type="ORF">HHL17_28005</name>
</gene>
<dbReference type="EMBL" id="JABBGC010000003">
    <property type="protein sequence ID" value="NML41070.1"/>
    <property type="molecule type" value="Genomic_DNA"/>
</dbReference>
<protein>
    <recommendedName>
        <fullName evidence="1">Lantibiotic dehydratase N-terminal domain-containing protein</fullName>
    </recommendedName>
</protein>
<organism evidence="2 3">
    <name type="scientific">Chitinophaga fulva</name>
    <dbReference type="NCBI Taxonomy" id="2728842"/>
    <lineage>
        <taxon>Bacteria</taxon>
        <taxon>Pseudomonadati</taxon>
        <taxon>Bacteroidota</taxon>
        <taxon>Chitinophagia</taxon>
        <taxon>Chitinophagales</taxon>
        <taxon>Chitinophagaceae</taxon>
        <taxon>Chitinophaga</taxon>
    </lineage>
</organism>
<dbReference type="InterPro" id="IPR006827">
    <property type="entry name" value="Lant_deHydtase_N"/>
</dbReference>
<dbReference type="Pfam" id="PF04738">
    <property type="entry name" value="Lant_dehydr_N"/>
    <property type="match status" value="2"/>
</dbReference>
<comment type="caution">
    <text evidence="2">The sequence shown here is derived from an EMBL/GenBank/DDBJ whole genome shotgun (WGS) entry which is preliminary data.</text>
</comment>
<evidence type="ECO:0000259" key="1">
    <source>
        <dbReference type="Pfam" id="PF04738"/>
    </source>
</evidence>
<reference evidence="2 3" key="1">
    <citation type="submission" date="2020-04" db="EMBL/GenBank/DDBJ databases">
        <title>Chitinophaga sp. G-6-1-13 sp. nov., isolated from soil.</title>
        <authorList>
            <person name="Dahal R.H."/>
            <person name="Chaudhary D.K."/>
        </authorList>
    </citation>
    <scope>NUCLEOTIDE SEQUENCE [LARGE SCALE GENOMIC DNA]</scope>
    <source>
        <strain evidence="2 3">G-6-1-13</strain>
    </source>
</reference>
<name>A0A848GWI0_9BACT</name>